<dbReference type="GO" id="GO:0006950">
    <property type="term" value="P:response to stress"/>
    <property type="evidence" value="ECO:0007669"/>
    <property type="project" value="TreeGrafter"/>
</dbReference>
<dbReference type="AlphaFoldDB" id="A0A143HEX9"/>
<gene>
    <name evidence="5" type="ORF">ATY39_13215</name>
</gene>
<evidence type="ECO:0000256" key="1">
    <source>
        <dbReference type="ARBA" id="ARBA00023015"/>
    </source>
</evidence>
<evidence type="ECO:0000256" key="2">
    <source>
        <dbReference type="ARBA" id="ARBA00023125"/>
    </source>
</evidence>
<proteinExistence type="predicted"/>
<dbReference type="PROSITE" id="PS01117">
    <property type="entry name" value="HTH_MARR_1"/>
    <property type="match status" value="1"/>
</dbReference>
<dbReference type="PANTHER" id="PTHR33164">
    <property type="entry name" value="TRANSCRIPTIONAL REGULATOR, MARR FAMILY"/>
    <property type="match status" value="1"/>
</dbReference>
<dbReference type="Pfam" id="PF01047">
    <property type="entry name" value="MarR"/>
    <property type="match status" value="1"/>
</dbReference>
<dbReference type="InterPro" id="IPR039422">
    <property type="entry name" value="MarR/SlyA-like"/>
</dbReference>
<dbReference type="InterPro" id="IPR036388">
    <property type="entry name" value="WH-like_DNA-bd_sf"/>
</dbReference>
<keyword evidence="1" id="KW-0805">Transcription regulation</keyword>
<evidence type="ECO:0000313" key="5">
    <source>
        <dbReference type="EMBL" id="AMX00284.1"/>
    </source>
</evidence>
<dbReference type="STRING" id="241244.ATY39_13215"/>
<name>A0A143HEX9_9BACL</name>
<reference evidence="5 6" key="1">
    <citation type="journal article" date="2016" name="Genome Announc.">
        <title>Whole-Genome Sequence of Rummeliibacillus stabekisii Strain PP9 Isolated from Antarctic Soil.</title>
        <authorList>
            <person name="da Mota F.F."/>
            <person name="Vollu R.E."/>
            <person name="Jurelevicius D."/>
            <person name="Seldin L."/>
        </authorList>
    </citation>
    <scope>NUCLEOTIDE SEQUENCE [LARGE SCALE GENOMIC DNA]</scope>
    <source>
        <strain evidence="5 6">PP9</strain>
    </source>
</reference>
<dbReference type="PRINTS" id="PR00598">
    <property type="entry name" value="HTHMARR"/>
</dbReference>
<dbReference type="SMART" id="SM00347">
    <property type="entry name" value="HTH_MARR"/>
    <property type="match status" value="1"/>
</dbReference>
<feature type="domain" description="HTH marR-type" evidence="4">
    <location>
        <begin position="6"/>
        <end position="140"/>
    </location>
</feature>
<protein>
    <recommendedName>
        <fullName evidence="4">HTH marR-type domain-containing protein</fullName>
    </recommendedName>
</protein>
<dbReference type="Gene3D" id="1.10.10.10">
    <property type="entry name" value="Winged helix-like DNA-binding domain superfamily/Winged helix DNA-binding domain"/>
    <property type="match status" value="1"/>
</dbReference>
<dbReference type="SUPFAM" id="SSF46785">
    <property type="entry name" value="Winged helix' DNA-binding domain"/>
    <property type="match status" value="1"/>
</dbReference>
<dbReference type="EMBL" id="CP014806">
    <property type="protein sequence ID" value="AMX00284.1"/>
    <property type="molecule type" value="Genomic_DNA"/>
</dbReference>
<dbReference type="RefSeq" id="WP_066790504.1">
    <property type="nucleotide sequence ID" value="NZ_CP014806.1"/>
</dbReference>
<dbReference type="InterPro" id="IPR000835">
    <property type="entry name" value="HTH_MarR-typ"/>
</dbReference>
<dbReference type="GO" id="GO:0003700">
    <property type="term" value="F:DNA-binding transcription factor activity"/>
    <property type="evidence" value="ECO:0007669"/>
    <property type="project" value="InterPro"/>
</dbReference>
<dbReference type="PANTHER" id="PTHR33164:SF57">
    <property type="entry name" value="MARR-FAMILY TRANSCRIPTIONAL REGULATOR"/>
    <property type="match status" value="1"/>
</dbReference>
<dbReference type="OrthoDB" id="9799663at2"/>
<keyword evidence="2" id="KW-0238">DNA-binding</keyword>
<dbReference type="PROSITE" id="PS50995">
    <property type="entry name" value="HTH_MARR_2"/>
    <property type="match status" value="1"/>
</dbReference>
<keyword evidence="6" id="KW-1185">Reference proteome</keyword>
<accession>A0A143HEX9</accession>
<keyword evidence="3" id="KW-0804">Transcription</keyword>
<organism evidence="5 6">
    <name type="scientific">Rummeliibacillus stabekisii</name>
    <dbReference type="NCBI Taxonomy" id="241244"/>
    <lineage>
        <taxon>Bacteria</taxon>
        <taxon>Bacillati</taxon>
        <taxon>Bacillota</taxon>
        <taxon>Bacilli</taxon>
        <taxon>Bacillales</taxon>
        <taxon>Caryophanaceae</taxon>
        <taxon>Rummeliibacillus</taxon>
    </lineage>
</organism>
<dbReference type="Proteomes" id="UP000076021">
    <property type="component" value="Chromosome"/>
</dbReference>
<reference evidence="6" key="2">
    <citation type="submission" date="2016-03" db="EMBL/GenBank/DDBJ databases">
        <authorList>
            <person name="Ploux O."/>
        </authorList>
    </citation>
    <scope>NUCLEOTIDE SEQUENCE [LARGE SCALE GENOMIC DNA]</scope>
    <source>
        <strain evidence="6">PP9</strain>
    </source>
</reference>
<evidence type="ECO:0000313" key="6">
    <source>
        <dbReference type="Proteomes" id="UP000076021"/>
    </source>
</evidence>
<evidence type="ECO:0000259" key="4">
    <source>
        <dbReference type="PROSITE" id="PS50995"/>
    </source>
</evidence>
<evidence type="ECO:0000256" key="3">
    <source>
        <dbReference type="ARBA" id="ARBA00023163"/>
    </source>
</evidence>
<dbReference type="InterPro" id="IPR036390">
    <property type="entry name" value="WH_DNA-bd_sf"/>
</dbReference>
<dbReference type="GO" id="GO:0003677">
    <property type="term" value="F:DNA binding"/>
    <property type="evidence" value="ECO:0007669"/>
    <property type="project" value="UniProtKB-KW"/>
</dbReference>
<dbReference type="KEGG" id="rst:ATY39_13215"/>
<sequence>MKNVFNNEIINSFYSIYMQERKILQSDAERVGLTVVQLRALYKISVRPNVRLAELAERMKSTNSTISSVIDRLVDKELVERKTSENDRRAITICLTLKGEEKLREFQESKSETVQKLQRINDLPAEDIKRLLEIHQKILSILKD</sequence>
<dbReference type="InterPro" id="IPR023187">
    <property type="entry name" value="Tscrpt_reg_MarR-type_CS"/>
</dbReference>